<comment type="similarity">
    <text evidence="2 6">Belongs to the PqqB family.</text>
</comment>
<dbReference type="PANTHER" id="PTHR42663:SF7">
    <property type="entry name" value="COENZYME PQQ SYNTHESIS PROTEIN B"/>
    <property type="match status" value="1"/>
</dbReference>
<evidence type="ECO:0000256" key="6">
    <source>
        <dbReference type="HAMAP-Rule" id="MF_00653"/>
    </source>
</evidence>
<evidence type="ECO:0000313" key="9">
    <source>
        <dbReference type="Proteomes" id="UP000018542"/>
    </source>
</evidence>
<evidence type="ECO:0000256" key="5">
    <source>
        <dbReference type="ARBA" id="ARBA00022905"/>
    </source>
</evidence>
<dbReference type="CDD" id="cd16274">
    <property type="entry name" value="PQQB-like_MBL-fold"/>
    <property type="match status" value="1"/>
</dbReference>
<dbReference type="Proteomes" id="UP000018542">
    <property type="component" value="Chromosome"/>
</dbReference>
<dbReference type="InterPro" id="IPR011842">
    <property type="entry name" value="PQQ_synth_PqqB"/>
</dbReference>
<protein>
    <recommendedName>
        <fullName evidence="3 6">Coenzyme PQQ synthesis protein B</fullName>
    </recommendedName>
    <alternativeName>
        <fullName evidence="6">Pyrroloquinoline quinone biosynthesis protein B</fullName>
    </alternativeName>
</protein>
<dbReference type="GO" id="GO:0018189">
    <property type="term" value="P:pyrroloquinoline quinone biosynthetic process"/>
    <property type="evidence" value="ECO:0007669"/>
    <property type="project" value="UniProtKB-UniRule"/>
</dbReference>
<accession>V5SF65</accession>
<evidence type="ECO:0000256" key="1">
    <source>
        <dbReference type="ARBA" id="ARBA00004886"/>
    </source>
</evidence>
<dbReference type="HOGENOM" id="CLU_061120_0_0_5"/>
<dbReference type="KEGG" id="hni:W911_13130"/>
<dbReference type="RefSeq" id="WP_023787955.1">
    <property type="nucleotide sequence ID" value="NC_022997.1"/>
</dbReference>
<dbReference type="HAMAP" id="MF_00653">
    <property type="entry name" value="PQQ_syn_PqqB"/>
    <property type="match status" value="1"/>
</dbReference>
<dbReference type="AlphaFoldDB" id="V5SF65"/>
<comment type="pathway">
    <text evidence="1 6">Cofactor biosynthesis; pyrroloquinoline quinone biosynthesis.</text>
</comment>
<organism evidence="8 9">
    <name type="scientific">Hyphomicrobium nitrativorans NL23</name>
    <dbReference type="NCBI Taxonomy" id="1029756"/>
    <lineage>
        <taxon>Bacteria</taxon>
        <taxon>Pseudomonadati</taxon>
        <taxon>Pseudomonadota</taxon>
        <taxon>Alphaproteobacteria</taxon>
        <taxon>Hyphomicrobiales</taxon>
        <taxon>Hyphomicrobiaceae</taxon>
        <taxon>Hyphomicrobium</taxon>
    </lineage>
</organism>
<evidence type="ECO:0000256" key="2">
    <source>
        <dbReference type="ARBA" id="ARBA00008481"/>
    </source>
</evidence>
<evidence type="ECO:0000256" key="3">
    <source>
        <dbReference type="ARBA" id="ARBA00015084"/>
    </source>
</evidence>
<dbReference type="InterPro" id="IPR001279">
    <property type="entry name" value="Metallo-B-lactamas"/>
</dbReference>
<evidence type="ECO:0000313" key="8">
    <source>
        <dbReference type="EMBL" id="AHB49137.1"/>
    </source>
</evidence>
<dbReference type="Pfam" id="PF12706">
    <property type="entry name" value="Lactamase_B_2"/>
    <property type="match status" value="1"/>
</dbReference>
<evidence type="ECO:0000259" key="7">
    <source>
        <dbReference type="Pfam" id="PF12706"/>
    </source>
</evidence>
<dbReference type="EMBL" id="CP006912">
    <property type="protein sequence ID" value="AHB49137.1"/>
    <property type="molecule type" value="Genomic_DNA"/>
</dbReference>
<dbReference type="InterPro" id="IPR036866">
    <property type="entry name" value="RibonucZ/Hydroxyglut_hydro"/>
</dbReference>
<comment type="function">
    <text evidence="6">May be involved in the transport of PQQ or its precursor to the periplasm.</text>
</comment>
<dbReference type="PATRIC" id="fig|1029756.8.peg.2732"/>
<sequence>MRIRILGAAAGGGFPQWNCNCLNCANVRAGTPGFRPRTQCSLAVSDNGRDWVLLNTAPDLRQQINETPELGAQPDGPLRNSPIKAAVLTGGDVDFIAGLLNLRELQPFAVYGSSRVLATLADNSIFNVLNADYVPRMELALDTPTPIEGPGVDTGLVIEAFAVPGKIALYLESGAANTNYGSREGDAIGLKVSSPASGKHFFYVPGCAEVDGELAERLRGAPLVFFDGTLYTDDEMLKQGLMQKTGQRMGHMSISGEQGSIAAFAPLDVGRRVYVHINNSNPVLNDNSAERRATEASGWEVGYDGMEIDL</sequence>
<keyword evidence="4 6" id="KW-0813">Transport</keyword>
<keyword evidence="9" id="KW-1185">Reference proteome</keyword>
<dbReference type="Gene3D" id="3.60.15.10">
    <property type="entry name" value="Ribonuclease Z/Hydroxyacylglutathione hydrolase-like"/>
    <property type="match status" value="1"/>
</dbReference>
<dbReference type="OrthoDB" id="9778305at2"/>
<evidence type="ECO:0000256" key="4">
    <source>
        <dbReference type="ARBA" id="ARBA00022448"/>
    </source>
</evidence>
<gene>
    <name evidence="6" type="primary">pqqB</name>
    <name evidence="8" type="ORF">W911_13130</name>
</gene>
<dbReference type="NCBIfam" id="TIGR02108">
    <property type="entry name" value="PQQ_syn_pqqB"/>
    <property type="match status" value="1"/>
</dbReference>
<dbReference type="STRING" id="1029756.W911_13130"/>
<name>V5SF65_9HYPH</name>
<reference evidence="8 9" key="1">
    <citation type="journal article" date="2014" name="Genome Announc.">
        <title>Complete Genome Sequence of Hyphomicrobium nitrativorans Strain NL23, a Denitrifying Bacterium Isolated from Biofilm of a Methanol-Fed Denitrification System Treating Seawater at the Montreal Biodome.</title>
        <authorList>
            <person name="Martineau C."/>
            <person name="Villeneuve C."/>
            <person name="Mauffrey F."/>
            <person name="Villemur R."/>
        </authorList>
    </citation>
    <scope>NUCLEOTIDE SEQUENCE [LARGE SCALE GENOMIC DNA]</scope>
    <source>
        <strain evidence="8">NL23</strain>
    </source>
</reference>
<keyword evidence="5 6" id="KW-0884">PQQ biosynthesis</keyword>
<dbReference type="UniPathway" id="UPA00539"/>
<proteinExistence type="inferred from homology"/>
<dbReference type="PANTHER" id="PTHR42663">
    <property type="entry name" value="HYDROLASE C777.06C-RELATED-RELATED"/>
    <property type="match status" value="1"/>
</dbReference>
<dbReference type="SUPFAM" id="SSF56281">
    <property type="entry name" value="Metallo-hydrolase/oxidoreductase"/>
    <property type="match status" value="1"/>
</dbReference>
<feature type="domain" description="Metallo-beta-lactamase" evidence="7">
    <location>
        <begin position="51"/>
        <end position="277"/>
    </location>
</feature>